<evidence type="ECO:0000313" key="4">
    <source>
        <dbReference type="EMBL" id="CAF3909071.1"/>
    </source>
</evidence>
<evidence type="ECO:0000256" key="1">
    <source>
        <dbReference type="ARBA" id="ARBA00023002"/>
    </source>
</evidence>
<organism evidence="3 5">
    <name type="scientific">Adineta steineri</name>
    <dbReference type="NCBI Taxonomy" id="433720"/>
    <lineage>
        <taxon>Eukaryota</taxon>
        <taxon>Metazoa</taxon>
        <taxon>Spiralia</taxon>
        <taxon>Gnathifera</taxon>
        <taxon>Rotifera</taxon>
        <taxon>Eurotatoria</taxon>
        <taxon>Bdelloidea</taxon>
        <taxon>Adinetida</taxon>
        <taxon>Adinetidae</taxon>
        <taxon>Adineta</taxon>
    </lineage>
</organism>
<dbReference type="GO" id="GO:0016491">
    <property type="term" value="F:oxidoreductase activity"/>
    <property type="evidence" value="ECO:0007669"/>
    <property type="project" value="UniProtKB-KW"/>
</dbReference>
<evidence type="ECO:0000256" key="2">
    <source>
        <dbReference type="SAM" id="Phobius"/>
    </source>
</evidence>
<gene>
    <name evidence="3" type="ORF">JYZ213_LOCUS17001</name>
    <name evidence="4" type="ORF">OXD698_LOCUS24376</name>
</gene>
<keyword evidence="2" id="KW-0812">Transmembrane</keyword>
<keyword evidence="2" id="KW-1133">Transmembrane helix</keyword>
<keyword evidence="1" id="KW-0560">Oxidoreductase</keyword>
<sequence>MNWLISDVFDQYGTTIYLFTGLVILAWLYNKFRINRSFFSTPYSMDGKTVLITGGASGIGYETAKDLLQHGARVILADYNMKKGYEAINQLCFETKCNKKNIRLMQCDLRSLKSVREFVRLYNEEEERLDVLICNAGIAWAPDILTENGFSTVMQVNYLSHFLLTNLLLDKLKQCRPSRIVSVASGSHRTVRSIDWSDAFTQFKSIRLWGIYPVSKAFTILFAHKLKHDLNSNDIAVFTVNPSWVWTSIQSPMRDAIGFIPFLICYPLLYILKFILAKTPKTGARTSIFCAVEPSLQHSHELYFEDCAVETVSSLCKNDAIADHLWKLSCEAVGL</sequence>
<dbReference type="Gene3D" id="3.40.50.720">
    <property type="entry name" value="NAD(P)-binding Rossmann-like Domain"/>
    <property type="match status" value="1"/>
</dbReference>
<dbReference type="PANTHER" id="PTHR43157:SF31">
    <property type="entry name" value="PHOSPHATIDYLINOSITOL-GLYCAN BIOSYNTHESIS CLASS F PROTEIN"/>
    <property type="match status" value="1"/>
</dbReference>
<evidence type="ECO:0000313" key="5">
    <source>
        <dbReference type="Proteomes" id="UP000663845"/>
    </source>
</evidence>
<dbReference type="AlphaFoldDB" id="A0A814I7I6"/>
<evidence type="ECO:0000313" key="3">
    <source>
        <dbReference type="EMBL" id="CAF1019784.1"/>
    </source>
</evidence>
<dbReference type="EMBL" id="CAJOAZ010002239">
    <property type="protein sequence ID" value="CAF3909071.1"/>
    <property type="molecule type" value="Genomic_DNA"/>
</dbReference>
<dbReference type="PRINTS" id="PR00081">
    <property type="entry name" value="GDHRDH"/>
</dbReference>
<dbReference type="SUPFAM" id="SSF51735">
    <property type="entry name" value="NAD(P)-binding Rossmann-fold domains"/>
    <property type="match status" value="1"/>
</dbReference>
<comment type="caution">
    <text evidence="3">The sequence shown here is derived from an EMBL/GenBank/DDBJ whole genome shotgun (WGS) entry which is preliminary data.</text>
</comment>
<name>A0A814I7I6_9BILA</name>
<keyword evidence="2" id="KW-0472">Membrane</keyword>
<dbReference type="Pfam" id="PF00106">
    <property type="entry name" value="adh_short"/>
    <property type="match status" value="1"/>
</dbReference>
<proteinExistence type="predicted"/>
<feature type="transmembrane region" description="Helical" evidence="2">
    <location>
        <begin position="12"/>
        <end position="29"/>
    </location>
</feature>
<reference evidence="3" key="1">
    <citation type="submission" date="2021-02" db="EMBL/GenBank/DDBJ databases">
        <authorList>
            <person name="Nowell W R."/>
        </authorList>
    </citation>
    <scope>NUCLEOTIDE SEQUENCE</scope>
</reference>
<dbReference type="InterPro" id="IPR036291">
    <property type="entry name" value="NAD(P)-bd_dom_sf"/>
</dbReference>
<dbReference type="EMBL" id="CAJNOG010000156">
    <property type="protein sequence ID" value="CAF1019784.1"/>
    <property type="molecule type" value="Genomic_DNA"/>
</dbReference>
<accession>A0A814I7I6</accession>
<dbReference type="Proteomes" id="UP000663845">
    <property type="component" value="Unassembled WGS sequence"/>
</dbReference>
<protein>
    <submittedName>
        <fullName evidence="3">Uncharacterized protein</fullName>
    </submittedName>
</protein>
<dbReference type="PANTHER" id="PTHR43157">
    <property type="entry name" value="PHOSPHATIDYLINOSITOL-GLYCAN BIOSYNTHESIS CLASS F PROTEIN-RELATED"/>
    <property type="match status" value="1"/>
</dbReference>
<dbReference type="Proteomes" id="UP000663844">
    <property type="component" value="Unassembled WGS sequence"/>
</dbReference>
<feature type="transmembrane region" description="Helical" evidence="2">
    <location>
        <begin position="256"/>
        <end position="276"/>
    </location>
</feature>
<dbReference type="InterPro" id="IPR002347">
    <property type="entry name" value="SDR_fam"/>
</dbReference>